<gene>
    <name evidence="2" type="ORF">A8926_1872</name>
</gene>
<accession>A0A2N3XUA7</accession>
<evidence type="ECO:0000256" key="1">
    <source>
        <dbReference type="SAM" id="MobiDB-lite"/>
    </source>
</evidence>
<reference evidence="2" key="1">
    <citation type="submission" date="2017-12" db="EMBL/GenBank/DDBJ databases">
        <title>Sequencing the genomes of 1000 Actinobacteria strains.</title>
        <authorList>
            <person name="Klenk H.-P."/>
        </authorList>
    </citation>
    <scope>NUCLEOTIDE SEQUENCE [LARGE SCALE GENOMIC DNA]</scope>
    <source>
        <strain evidence="2">DSM 44228</strain>
    </source>
</reference>
<organism evidence="2 3">
    <name type="scientific">Saccharopolyspora spinosa</name>
    <dbReference type="NCBI Taxonomy" id="60894"/>
    <lineage>
        <taxon>Bacteria</taxon>
        <taxon>Bacillati</taxon>
        <taxon>Actinomycetota</taxon>
        <taxon>Actinomycetes</taxon>
        <taxon>Pseudonocardiales</taxon>
        <taxon>Pseudonocardiaceae</taxon>
        <taxon>Saccharopolyspora</taxon>
    </lineage>
</organism>
<feature type="region of interest" description="Disordered" evidence="1">
    <location>
        <begin position="1"/>
        <end position="41"/>
    </location>
</feature>
<proteinExistence type="predicted"/>
<protein>
    <submittedName>
        <fullName evidence="2">Uncharacterized protein</fullName>
    </submittedName>
</protein>
<keyword evidence="3" id="KW-1185">Reference proteome</keyword>
<feature type="region of interest" description="Disordered" evidence="1">
    <location>
        <begin position="54"/>
        <end position="80"/>
    </location>
</feature>
<comment type="caution">
    <text evidence="2">The sequence shown here is derived from an EMBL/GenBank/DDBJ whole genome shotgun (WGS) entry which is preliminary data.</text>
</comment>
<dbReference type="AlphaFoldDB" id="A0A2N3XUA7"/>
<name>A0A2N3XUA7_SACSN</name>
<dbReference type="RefSeq" id="WP_010316207.1">
    <property type="nucleotide sequence ID" value="NZ_CP061007.1"/>
</dbReference>
<evidence type="ECO:0000313" key="2">
    <source>
        <dbReference type="EMBL" id="PKW14267.1"/>
    </source>
</evidence>
<dbReference type="Proteomes" id="UP000233786">
    <property type="component" value="Unassembled WGS sequence"/>
</dbReference>
<dbReference type="EMBL" id="PJNB01000001">
    <property type="protein sequence ID" value="PKW14267.1"/>
    <property type="molecule type" value="Genomic_DNA"/>
</dbReference>
<evidence type="ECO:0000313" key="3">
    <source>
        <dbReference type="Proteomes" id="UP000233786"/>
    </source>
</evidence>
<sequence length="105" mass="11571">MYADHRAPDEPDDQSPSGDDAAASIIPLPRTPPDGHIENLPQTIGDQSAWRYDQKRTRGHDRHFPGHITRVGGPEGEQRRAELADVIRPAALGPNPATRQGPLRR</sequence>